<evidence type="ECO:0000313" key="3">
    <source>
        <dbReference type="EMBL" id="AFZ51587.1"/>
    </source>
</evidence>
<dbReference type="PANTHER" id="PTHR43268:SF3">
    <property type="entry name" value="RHODANESE-LIKE DOMAIN-CONTAINING PROTEIN 7-RELATED"/>
    <property type="match status" value="1"/>
</dbReference>
<feature type="domain" description="Rhodanese" evidence="2">
    <location>
        <begin position="120"/>
        <end position="214"/>
    </location>
</feature>
<dbReference type="EMBL" id="CP003944">
    <property type="protein sequence ID" value="AFZ51587.1"/>
    <property type="molecule type" value="Genomic_DNA"/>
</dbReference>
<dbReference type="NCBIfam" id="NF001136">
    <property type="entry name" value="PRK00142.1-4"/>
    <property type="match status" value="1"/>
</dbReference>
<reference evidence="3" key="1">
    <citation type="submission" date="2012-04" db="EMBL/GenBank/DDBJ databases">
        <title>Finished genome of Dactylococcopsis salina PCC 8305.</title>
        <authorList>
            <consortium name="US DOE Joint Genome Institute"/>
            <person name="Gugger M."/>
            <person name="Coursin T."/>
            <person name="Rippka R."/>
            <person name="Tandeau De Marsac N."/>
            <person name="Huntemann M."/>
            <person name="Wei C.-L."/>
            <person name="Han J."/>
            <person name="Detter J.C."/>
            <person name="Han C."/>
            <person name="Tapia R."/>
            <person name="Daligault H."/>
            <person name="Chen A."/>
            <person name="Krypides N."/>
            <person name="Mavromatis K."/>
            <person name="Markowitz V."/>
            <person name="Szeto E."/>
            <person name="Ivanova N."/>
            <person name="Ovchinnikova G."/>
            <person name="Pagani I."/>
            <person name="Pati A."/>
            <person name="Goodwin L."/>
            <person name="Peters L."/>
            <person name="Pitluck S."/>
            <person name="Woyke T."/>
            <person name="Kerfeld C."/>
        </authorList>
    </citation>
    <scope>NUCLEOTIDE SEQUENCE [LARGE SCALE GENOMIC DNA]</scope>
    <source>
        <strain evidence="3">PCC 8305</strain>
    </source>
</reference>
<dbReference type="InterPro" id="IPR020936">
    <property type="entry name" value="TrhO"/>
</dbReference>
<comment type="catalytic activity">
    <reaction evidence="1">
        <text>uridine(34) in tRNA + AH2 + O2 = 5-hydroxyuridine(34) in tRNA + A + H2O</text>
        <dbReference type="Rhea" id="RHEA:64224"/>
        <dbReference type="Rhea" id="RHEA-COMP:11727"/>
        <dbReference type="Rhea" id="RHEA-COMP:13381"/>
        <dbReference type="ChEBI" id="CHEBI:13193"/>
        <dbReference type="ChEBI" id="CHEBI:15377"/>
        <dbReference type="ChEBI" id="CHEBI:15379"/>
        <dbReference type="ChEBI" id="CHEBI:17499"/>
        <dbReference type="ChEBI" id="CHEBI:65315"/>
        <dbReference type="ChEBI" id="CHEBI:136877"/>
    </reaction>
</comment>
<accession>K9YYL8</accession>
<dbReference type="EC" id="1.14.-.-" evidence="1"/>
<name>K9YYL8_DACS8</name>
<comment type="function">
    <text evidence="1">Catalyzes oxygen-dependent 5-hydroxyuridine (ho5U) modification at position 34 in tRNAs.</text>
</comment>
<dbReference type="InterPro" id="IPR040503">
    <property type="entry name" value="TRHO_N"/>
</dbReference>
<dbReference type="SMART" id="SM00450">
    <property type="entry name" value="RHOD"/>
    <property type="match status" value="1"/>
</dbReference>
<dbReference type="HAMAP" id="MF_00469">
    <property type="entry name" value="TrhO"/>
    <property type="match status" value="1"/>
</dbReference>
<dbReference type="CDD" id="cd01518">
    <property type="entry name" value="RHOD_YceA"/>
    <property type="match status" value="1"/>
</dbReference>
<dbReference type="Pfam" id="PF00581">
    <property type="entry name" value="Rhodanese"/>
    <property type="match status" value="1"/>
</dbReference>
<sequence length="304" mass="35146">MKVATFYKFIQLDNLETWRDRCLKFCEQEGIKGTILLATEGINCTLSGEAESIDNFLQFLQQDDRFLDIEPKISDIDQPPFHRLKVKIKSEIVTMGVNEIKPAISTGKHIDPETWNQIISDPEVLVIDTRNQYEYKVGTFQNAVSPQTDNFRQFPEFVAENLDPNKHKKIAMFCTGGIRCEKASAYLIAQGFEEVYQLNGGILNYLETVSSDKSLWKGECFVFDHRVAVNEELEKGNYELCYGCGQPLSPEERQSEKYEAGVSCPYCYDHLTQQQRDRFWERRRQQELAKQRNQKHIGAEISTN</sequence>
<keyword evidence="1" id="KW-0560">Oxidoreductase</keyword>
<keyword evidence="4" id="KW-1185">Reference proteome</keyword>
<dbReference type="InterPro" id="IPR036873">
    <property type="entry name" value="Rhodanese-like_dom_sf"/>
</dbReference>
<evidence type="ECO:0000259" key="2">
    <source>
        <dbReference type="PROSITE" id="PS50206"/>
    </source>
</evidence>
<dbReference type="GO" id="GO:0016740">
    <property type="term" value="F:transferase activity"/>
    <property type="evidence" value="ECO:0007669"/>
    <property type="project" value="UniProtKB-KW"/>
</dbReference>
<dbReference type="RefSeq" id="WP_015230566.1">
    <property type="nucleotide sequence ID" value="NC_019780.1"/>
</dbReference>
<dbReference type="HOGENOM" id="CLU_038878_0_0_3"/>
<dbReference type="eggNOG" id="COG1054">
    <property type="taxonomic scope" value="Bacteria"/>
</dbReference>
<dbReference type="OrthoDB" id="9778326at2"/>
<dbReference type="PANTHER" id="PTHR43268">
    <property type="entry name" value="THIOSULFATE SULFURTRANSFERASE/RHODANESE-LIKE DOMAIN-CONTAINING PROTEIN 2"/>
    <property type="match status" value="1"/>
</dbReference>
<keyword evidence="1" id="KW-0819">tRNA processing</keyword>
<evidence type="ECO:0000313" key="4">
    <source>
        <dbReference type="Proteomes" id="UP000010482"/>
    </source>
</evidence>
<evidence type="ECO:0000256" key="1">
    <source>
        <dbReference type="HAMAP-Rule" id="MF_00469"/>
    </source>
</evidence>
<dbReference type="NCBIfam" id="NF001135">
    <property type="entry name" value="PRK00142.1-3"/>
    <property type="match status" value="1"/>
</dbReference>
<protein>
    <recommendedName>
        <fullName evidence="1">tRNA uridine(34) hydroxylase</fullName>
        <ecNumber evidence="1">1.14.-.-</ecNumber>
    </recommendedName>
    <alternativeName>
        <fullName evidence="1">tRNA hydroxylation protein O</fullName>
    </alternativeName>
</protein>
<dbReference type="Gene3D" id="3.40.250.10">
    <property type="entry name" value="Rhodanese-like domain"/>
    <property type="match status" value="1"/>
</dbReference>
<dbReference type="InterPro" id="IPR001763">
    <property type="entry name" value="Rhodanese-like_dom"/>
</dbReference>
<dbReference type="GO" id="GO:0006400">
    <property type="term" value="P:tRNA modification"/>
    <property type="evidence" value="ECO:0007669"/>
    <property type="project" value="UniProtKB-UniRule"/>
</dbReference>
<gene>
    <name evidence="1" type="primary">trhO</name>
    <name evidence="3" type="ORF">Dacsa_3054</name>
</gene>
<dbReference type="PROSITE" id="PS50206">
    <property type="entry name" value="RHODANESE_3"/>
    <property type="match status" value="1"/>
</dbReference>
<dbReference type="GO" id="GO:0016705">
    <property type="term" value="F:oxidoreductase activity, acting on paired donors, with incorporation or reduction of molecular oxygen"/>
    <property type="evidence" value="ECO:0007669"/>
    <property type="project" value="UniProtKB-UniRule"/>
</dbReference>
<dbReference type="AlphaFoldDB" id="K9YYL8"/>
<proteinExistence type="inferred from homology"/>
<organism evidence="3 4">
    <name type="scientific">Dactylococcopsis salina (strain PCC 8305)</name>
    <name type="common">Myxobactron salinum</name>
    <dbReference type="NCBI Taxonomy" id="13035"/>
    <lineage>
        <taxon>Bacteria</taxon>
        <taxon>Bacillati</taxon>
        <taxon>Cyanobacteriota</taxon>
        <taxon>Cyanophyceae</taxon>
        <taxon>Nodosilineales</taxon>
        <taxon>Cymatolegaceae</taxon>
        <taxon>Dactylococcopsis</taxon>
    </lineage>
</organism>
<dbReference type="Pfam" id="PF17773">
    <property type="entry name" value="UPF0176_N"/>
    <property type="match status" value="1"/>
</dbReference>
<dbReference type="PATRIC" id="fig|13035.3.peg.3468"/>
<comment type="similarity">
    <text evidence="1">Belongs to the TrhO family.</text>
</comment>
<dbReference type="SUPFAM" id="SSF52821">
    <property type="entry name" value="Rhodanese/Cell cycle control phosphatase"/>
    <property type="match status" value="1"/>
</dbReference>
<dbReference type="Gene3D" id="3.30.70.100">
    <property type="match status" value="1"/>
</dbReference>
<dbReference type="Proteomes" id="UP000010482">
    <property type="component" value="Chromosome"/>
</dbReference>
<dbReference type="KEGG" id="dsl:Dacsa_3054"/>
<dbReference type="STRING" id="13035.Dacsa_3054"/>